<dbReference type="Pfam" id="PF00149">
    <property type="entry name" value="Metallophos"/>
    <property type="match status" value="1"/>
</dbReference>
<evidence type="ECO:0000259" key="6">
    <source>
        <dbReference type="SMART" id="SM00156"/>
    </source>
</evidence>
<evidence type="ECO:0000256" key="1">
    <source>
        <dbReference type="ARBA" id="ARBA00001936"/>
    </source>
</evidence>
<evidence type="ECO:0000256" key="4">
    <source>
        <dbReference type="ARBA" id="ARBA00023211"/>
    </source>
</evidence>
<dbReference type="InterPro" id="IPR004843">
    <property type="entry name" value="Calcineurin-like_PHP"/>
</dbReference>
<comment type="similarity">
    <text evidence="2">Belongs to the PPP phosphatase family. PP-5 (PP-T) subfamily.</text>
</comment>
<proteinExistence type="inferred from homology"/>
<comment type="caution">
    <text evidence="7">The sequence shown here is derived from an EMBL/GenBank/DDBJ whole genome shotgun (WGS) entry which is preliminary data.</text>
</comment>
<dbReference type="SUPFAM" id="SSF56300">
    <property type="entry name" value="Metallo-dependent phosphatases"/>
    <property type="match status" value="1"/>
</dbReference>
<sequence>MSDSVTKHRTEGNTFFREKKFFDACRCYQSAISECPESDKSQLSILYTNLSASQLQIEKLNEAFESASKAIELDPNNAKAYYRHGLALSNSLDFKGAYNSYLAAAKIQPNEKFWRNLMEDAKQQLYKLKLREAMSSDDLHSQSKKVASHDATSDTTPIPEFDISYARNLMAEMAKDKRPPAAVVRAMLAKMKEMNKAMPNIVKIEHKGAIRVVGDTHGQYQDLRHIFEKYGEPSTESPYLFNGDFVDRGSMGLEIVLALFAWKLANPACIFMNRGNQYVFFLRRLSSFPSSSFQSLFSFFSFLFRNVFFFCECFTQKKIFFFFNSIKKQRYISSKNSNSKIILI</sequence>
<protein>
    <submittedName>
        <fullName evidence="7">Protein phosphatase-1</fullName>
    </submittedName>
</protein>
<dbReference type="GO" id="GO:0046872">
    <property type="term" value="F:metal ion binding"/>
    <property type="evidence" value="ECO:0007669"/>
    <property type="project" value="UniProtKB-KW"/>
</dbReference>
<feature type="repeat" description="TPR" evidence="5">
    <location>
        <begin position="44"/>
        <end position="77"/>
    </location>
</feature>
<dbReference type="EMBL" id="MLAK01001450">
    <property type="protein sequence ID" value="OHS92931.1"/>
    <property type="molecule type" value="Genomic_DNA"/>
</dbReference>
<dbReference type="SMART" id="SM00028">
    <property type="entry name" value="TPR"/>
    <property type="match status" value="3"/>
</dbReference>
<gene>
    <name evidence="7" type="ORF">TRFO_40723</name>
</gene>
<dbReference type="AlphaFoldDB" id="A0A1J4J5L5"/>
<evidence type="ECO:0000256" key="3">
    <source>
        <dbReference type="ARBA" id="ARBA00022723"/>
    </source>
</evidence>
<dbReference type="Gene3D" id="1.25.40.10">
    <property type="entry name" value="Tetratricopeptide repeat domain"/>
    <property type="match status" value="1"/>
</dbReference>
<accession>A0A1J4J5L5</accession>
<keyword evidence="3" id="KW-0479">Metal-binding</keyword>
<evidence type="ECO:0000313" key="8">
    <source>
        <dbReference type="Proteomes" id="UP000179807"/>
    </source>
</evidence>
<dbReference type="InterPro" id="IPR011990">
    <property type="entry name" value="TPR-like_helical_dom_sf"/>
</dbReference>
<keyword evidence="4" id="KW-0464">Manganese</keyword>
<evidence type="ECO:0000256" key="5">
    <source>
        <dbReference type="PROSITE-ProRule" id="PRU00339"/>
    </source>
</evidence>
<dbReference type="SUPFAM" id="SSF48452">
    <property type="entry name" value="TPR-like"/>
    <property type="match status" value="1"/>
</dbReference>
<dbReference type="PRINTS" id="PR00114">
    <property type="entry name" value="STPHPHTASE"/>
</dbReference>
<dbReference type="VEuPathDB" id="TrichDB:TRFO_40723"/>
<dbReference type="InterPro" id="IPR051134">
    <property type="entry name" value="PPP_phosphatase"/>
</dbReference>
<dbReference type="PROSITE" id="PS50005">
    <property type="entry name" value="TPR"/>
    <property type="match status" value="2"/>
</dbReference>
<keyword evidence="8" id="KW-1185">Reference proteome</keyword>
<dbReference type="PANTHER" id="PTHR45668:SF5">
    <property type="entry name" value="SERINE_THREONINE-PROTEIN PHOSPHATASE 5"/>
    <property type="match status" value="1"/>
</dbReference>
<reference evidence="7" key="1">
    <citation type="submission" date="2016-10" db="EMBL/GenBank/DDBJ databases">
        <authorList>
            <person name="Benchimol M."/>
            <person name="Almeida L.G."/>
            <person name="Vasconcelos A.T."/>
            <person name="Perreira-Neves A."/>
            <person name="Rosa I.A."/>
            <person name="Tasca T."/>
            <person name="Bogo M.R."/>
            <person name="de Souza W."/>
        </authorList>
    </citation>
    <scope>NUCLEOTIDE SEQUENCE [LARGE SCALE GENOMIC DNA]</scope>
    <source>
        <strain evidence="7">K</strain>
    </source>
</reference>
<evidence type="ECO:0000256" key="2">
    <source>
        <dbReference type="ARBA" id="ARBA00008786"/>
    </source>
</evidence>
<keyword evidence="5" id="KW-0802">TPR repeat</keyword>
<dbReference type="OrthoDB" id="445564at2759"/>
<dbReference type="PANTHER" id="PTHR45668">
    <property type="entry name" value="SERINE/THREONINE-PROTEIN PHOSPHATASE 5-RELATED"/>
    <property type="match status" value="1"/>
</dbReference>
<dbReference type="RefSeq" id="XP_068346068.1">
    <property type="nucleotide sequence ID" value="XM_068513373.1"/>
</dbReference>
<dbReference type="SMART" id="SM00156">
    <property type="entry name" value="PP2Ac"/>
    <property type="match status" value="1"/>
</dbReference>
<dbReference type="InterPro" id="IPR019734">
    <property type="entry name" value="TPR_rpt"/>
</dbReference>
<dbReference type="GeneID" id="94848077"/>
<dbReference type="InterPro" id="IPR006186">
    <property type="entry name" value="Ser/Thr-sp_prot-phosphatase"/>
</dbReference>
<comment type="cofactor">
    <cofactor evidence="1">
        <name>Mn(2+)</name>
        <dbReference type="ChEBI" id="CHEBI:29035"/>
    </cofactor>
</comment>
<feature type="repeat" description="TPR" evidence="5">
    <location>
        <begin position="78"/>
        <end position="111"/>
    </location>
</feature>
<dbReference type="GO" id="GO:0016787">
    <property type="term" value="F:hydrolase activity"/>
    <property type="evidence" value="ECO:0007669"/>
    <property type="project" value="InterPro"/>
</dbReference>
<dbReference type="Proteomes" id="UP000179807">
    <property type="component" value="Unassembled WGS sequence"/>
</dbReference>
<name>A0A1J4J5L5_9EUKA</name>
<dbReference type="InterPro" id="IPR029052">
    <property type="entry name" value="Metallo-depent_PP-like"/>
</dbReference>
<organism evidence="7 8">
    <name type="scientific">Tritrichomonas foetus</name>
    <dbReference type="NCBI Taxonomy" id="1144522"/>
    <lineage>
        <taxon>Eukaryota</taxon>
        <taxon>Metamonada</taxon>
        <taxon>Parabasalia</taxon>
        <taxon>Tritrichomonadida</taxon>
        <taxon>Tritrichomonadidae</taxon>
        <taxon>Tritrichomonas</taxon>
    </lineage>
</organism>
<feature type="domain" description="Serine/threonine specific protein phosphatases" evidence="6">
    <location>
        <begin position="179"/>
        <end position="327"/>
    </location>
</feature>
<dbReference type="Gene3D" id="3.60.21.10">
    <property type="match status" value="1"/>
</dbReference>
<evidence type="ECO:0000313" key="7">
    <source>
        <dbReference type="EMBL" id="OHS92931.1"/>
    </source>
</evidence>